<dbReference type="InterPro" id="IPR000688">
    <property type="entry name" value="HypA/HybF"/>
</dbReference>
<proteinExistence type="inferred from homology"/>
<feature type="binding site" evidence="4">
    <location>
        <position position="89"/>
    </location>
    <ligand>
        <name>Zn(2+)</name>
        <dbReference type="ChEBI" id="CHEBI:29105"/>
    </ligand>
</feature>
<comment type="caution">
    <text evidence="5">The sequence shown here is derived from an EMBL/GenBank/DDBJ whole genome shotgun (WGS) entry which is preliminary data.</text>
</comment>
<evidence type="ECO:0000256" key="2">
    <source>
        <dbReference type="ARBA" id="ARBA00022723"/>
    </source>
</evidence>
<keyword evidence="1 4" id="KW-0533">Nickel</keyword>
<dbReference type="HAMAP" id="MF_00213">
    <property type="entry name" value="HypA_HybF"/>
    <property type="match status" value="1"/>
</dbReference>
<dbReference type="AlphaFoldDB" id="A0A4V5NW38"/>
<comment type="function">
    <text evidence="4">Involved in the maturation of [NiFe] hydrogenases. Required for nickel insertion into the metal center of the hydrogenase.</text>
</comment>
<evidence type="ECO:0000313" key="6">
    <source>
        <dbReference type="Proteomes" id="UP000305675"/>
    </source>
</evidence>
<protein>
    <recommendedName>
        <fullName evidence="4">Hydrogenase maturation factor HypA</fullName>
    </recommendedName>
</protein>
<keyword evidence="6" id="KW-1185">Reference proteome</keyword>
<dbReference type="Gene3D" id="3.30.2320.80">
    <property type="match status" value="1"/>
</dbReference>
<name>A0A4V5NW38_9GAMM</name>
<reference evidence="5 6" key="1">
    <citation type="submission" date="2019-04" db="EMBL/GenBank/DDBJ databases">
        <authorList>
            <person name="Hwang J.C."/>
        </authorList>
    </citation>
    <scope>NUCLEOTIDE SEQUENCE [LARGE SCALE GENOMIC DNA]</scope>
    <source>
        <strain evidence="5 6">IMCC35002</strain>
    </source>
</reference>
<dbReference type="PANTHER" id="PTHR34535:SF3">
    <property type="entry name" value="HYDROGENASE MATURATION FACTOR HYPA"/>
    <property type="match status" value="1"/>
</dbReference>
<evidence type="ECO:0000256" key="1">
    <source>
        <dbReference type="ARBA" id="ARBA00022596"/>
    </source>
</evidence>
<evidence type="ECO:0000256" key="3">
    <source>
        <dbReference type="ARBA" id="ARBA00022833"/>
    </source>
</evidence>
<accession>A0A4V5NW38</accession>
<dbReference type="EMBL" id="SWCJ01000007">
    <property type="protein sequence ID" value="TKB54729.1"/>
    <property type="molecule type" value="Genomic_DNA"/>
</dbReference>
<sequence>MHEMSLAEGIVQIIEQQAQSQQFQRVKEVQLSVGELAGVEIEALRFGFDAVTRHTLAEGSRLVIDTTPGLAYCFDCAKQVPLSRRGNPCPLCEGHSLQVVDGTQMRVSSLEVE</sequence>
<dbReference type="GO" id="GO:0008270">
    <property type="term" value="F:zinc ion binding"/>
    <property type="evidence" value="ECO:0007669"/>
    <property type="project" value="UniProtKB-UniRule"/>
</dbReference>
<evidence type="ECO:0000256" key="4">
    <source>
        <dbReference type="HAMAP-Rule" id="MF_00213"/>
    </source>
</evidence>
<dbReference type="NCBIfam" id="TIGR00100">
    <property type="entry name" value="hypA"/>
    <property type="match status" value="1"/>
</dbReference>
<feature type="binding site" evidence="4">
    <location>
        <position position="2"/>
    </location>
    <ligand>
        <name>Ni(2+)</name>
        <dbReference type="ChEBI" id="CHEBI:49786"/>
    </ligand>
</feature>
<organism evidence="5 6">
    <name type="scientific">Ferrimonas aestuarii</name>
    <dbReference type="NCBI Taxonomy" id="2569539"/>
    <lineage>
        <taxon>Bacteria</taxon>
        <taxon>Pseudomonadati</taxon>
        <taxon>Pseudomonadota</taxon>
        <taxon>Gammaproteobacteria</taxon>
        <taxon>Alteromonadales</taxon>
        <taxon>Ferrimonadaceae</taxon>
        <taxon>Ferrimonas</taxon>
    </lineage>
</organism>
<comment type="similarity">
    <text evidence="4">Belongs to the HypA/HybF family.</text>
</comment>
<dbReference type="Proteomes" id="UP000305675">
    <property type="component" value="Unassembled WGS sequence"/>
</dbReference>
<dbReference type="GO" id="GO:0051604">
    <property type="term" value="P:protein maturation"/>
    <property type="evidence" value="ECO:0007669"/>
    <property type="project" value="InterPro"/>
</dbReference>
<keyword evidence="2 4" id="KW-0479">Metal-binding</keyword>
<dbReference type="FunFam" id="3.30.2320.80:FF:000001">
    <property type="entry name" value="Hydrogenase maturation factor HypA"/>
    <property type="match status" value="1"/>
</dbReference>
<feature type="binding site" evidence="4">
    <location>
        <position position="73"/>
    </location>
    <ligand>
        <name>Zn(2+)</name>
        <dbReference type="ChEBI" id="CHEBI:29105"/>
    </ligand>
</feature>
<dbReference type="PANTHER" id="PTHR34535">
    <property type="entry name" value="HYDROGENASE MATURATION FACTOR HYPA"/>
    <property type="match status" value="1"/>
</dbReference>
<evidence type="ECO:0000313" key="5">
    <source>
        <dbReference type="EMBL" id="TKB54729.1"/>
    </source>
</evidence>
<dbReference type="GO" id="GO:0016530">
    <property type="term" value="F:metallochaperone activity"/>
    <property type="evidence" value="ECO:0007669"/>
    <property type="project" value="UniProtKB-ARBA"/>
</dbReference>
<dbReference type="Pfam" id="PF01155">
    <property type="entry name" value="HypA"/>
    <property type="match status" value="1"/>
</dbReference>
<gene>
    <name evidence="4 5" type="primary">hypA</name>
    <name evidence="5" type="ORF">FCL42_11300</name>
</gene>
<feature type="binding site" evidence="4">
    <location>
        <position position="92"/>
    </location>
    <ligand>
        <name>Zn(2+)</name>
        <dbReference type="ChEBI" id="CHEBI:29105"/>
    </ligand>
</feature>
<dbReference type="RefSeq" id="WP_136863529.1">
    <property type="nucleotide sequence ID" value="NZ_SWCJ01000007.1"/>
</dbReference>
<keyword evidence="3 4" id="KW-0862">Zinc</keyword>
<dbReference type="GO" id="GO:0016151">
    <property type="term" value="F:nickel cation binding"/>
    <property type="evidence" value="ECO:0007669"/>
    <property type="project" value="UniProtKB-UniRule"/>
</dbReference>
<dbReference type="PIRSF" id="PIRSF004761">
    <property type="entry name" value="Hydrgn_mat_HypA"/>
    <property type="match status" value="1"/>
</dbReference>
<feature type="binding site" evidence="4">
    <location>
        <position position="76"/>
    </location>
    <ligand>
        <name>Zn(2+)</name>
        <dbReference type="ChEBI" id="CHEBI:29105"/>
    </ligand>
</feature>
<dbReference type="OrthoDB" id="288014at2"/>